<dbReference type="InterPro" id="IPR018391">
    <property type="entry name" value="PQQ_b-propeller_rpt"/>
</dbReference>
<keyword evidence="2" id="KW-0812">Transmembrane</keyword>
<dbReference type="Proteomes" id="UP000000849">
    <property type="component" value="Chromosome"/>
</dbReference>
<organism evidence="4 5">
    <name type="scientific">Cellulomonas flavigena (strain ATCC 482 / DSM 20109 / BCRC 11376 / JCM 18109 / NBRC 3775 / NCIMB 8073 / NRS 134)</name>
    <dbReference type="NCBI Taxonomy" id="446466"/>
    <lineage>
        <taxon>Bacteria</taxon>
        <taxon>Bacillati</taxon>
        <taxon>Actinomycetota</taxon>
        <taxon>Actinomycetes</taxon>
        <taxon>Micrococcales</taxon>
        <taxon>Cellulomonadaceae</taxon>
        <taxon>Cellulomonas</taxon>
    </lineage>
</organism>
<keyword evidence="2" id="KW-1133">Transmembrane helix</keyword>
<dbReference type="Pfam" id="PF13360">
    <property type="entry name" value="PQQ_2"/>
    <property type="match status" value="1"/>
</dbReference>
<evidence type="ECO:0000313" key="4">
    <source>
        <dbReference type="EMBL" id="ADG72986.1"/>
    </source>
</evidence>
<dbReference type="HOGENOM" id="CLU_567061_0_0_11"/>
<keyword evidence="5" id="KW-1185">Reference proteome</keyword>
<dbReference type="PANTHER" id="PTHR34512">
    <property type="entry name" value="CELL SURFACE PROTEIN"/>
    <property type="match status" value="1"/>
</dbReference>
<sequence>MARRGARTHVELVDDDVDGGSGDGTDAGAPGPADPPQPLRGRRRAITLAAVLVVVLATVAVVGEVRQDARERERLAVLAASRTALAPLDGPPQVLWTSDREEVLWASARTPDGLLVVPGTQGERVVRALDPATGDVVWERELLPPRDTAPAPNEDVAGASCVGHGAAGDLLACLASDAMTVFDERTTDIRYVAPTVVRLVLLDPQDGTVVADLSDAVAGTGTAPAYVALGDLVVVSSVVDDATRVVAVAPDGSVAWRTEVPPSTRPAPGLPGLRRADVLALGDHLVVATAEEMRLLDATGATVRTVPLADDESLGGAEGTTAFARTGLDRVTLMQVGSEVVARGEGTKVVRADHVGELPGGRVRADVDDGSDPRLVLTSDAEGLHGWDAEGVRRWSADVQVTRSAMVLAGRVHATTRADALVTFDARTGAELWRRDGLVLDQAPLADGRVLLVRERGADGAALDLVALDVADGEVAWRTPWPEGVDQLQAVFGVIVGLSYDVEGEDWSVTALG</sequence>
<dbReference type="OrthoDB" id="4820598at2"/>
<dbReference type="KEGG" id="cfl:Cfla_0066"/>
<evidence type="ECO:0000256" key="1">
    <source>
        <dbReference type="SAM" id="MobiDB-lite"/>
    </source>
</evidence>
<dbReference type="Gene3D" id="2.130.10.10">
    <property type="entry name" value="YVTN repeat-like/Quinoprotein amine dehydrogenase"/>
    <property type="match status" value="1"/>
</dbReference>
<dbReference type="SUPFAM" id="SSF50998">
    <property type="entry name" value="Quinoprotein alcohol dehydrogenase-like"/>
    <property type="match status" value="1"/>
</dbReference>
<dbReference type="eggNOG" id="COG1520">
    <property type="taxonomic scope" value="Bacteria"/>
</dbReference>
<dbReference type="AlphaFoldDB" id="D5UFM7"/>
<dbReference type="InterPro" id="IPR002372">
    <property type="entry name" value="PQQ_rpt_dom"/>
</dbReference>
<dbReference type="RefSeq" id="WP_013115320.1">
    <property type="nucleotide sequence ID" value="NC_014151.1"/>
</dbReference>
<dbReference type="STRING" id="446466.Cfla_0066"/>
<evidence type="ECO:0000256" key="2">
    <source>
        <dbReference type="SAM" id="Phobius"/>
    </source>
</evidence>
<evidence type="ECO:0000259" key="3">
    <source>
        <dbReference type="Pfam" id="PF13360"/>
    </source>
</evidence>
<dbReference type="EMBL" id="CP001964">
    <property type="protein sequence ID" value="ADG72986.1"/>
    <property type="molecule type" value="Genomic_DNA"/>
</dbReference>
<feature type="region of interest" description="Disordered" evidence="1">
    <location>
        <begin position="1"/>
        <end position="40"/>
    </location>
</feature>
<accession>D5UFM7</accession>
<feature type="transmembrane region" description="Helical" evidence="2">
    <location>
        <begin position="45"/>
        <end position="63"/>
    </location>
</feature>
<dbReference type="PANTHER" id="PTHR34512:SF30">
    <property type="entry name" value="OUTER MEMBRANE PROTEIN ASSEMBLY FACTOR BAMB"/>
    <property type="match status" value="1"/>
</dbReference>
<proteinExistence type="predicted"/>
<dbReference type="Gene3D" id="2.40.10.480">
    <property type="match status" value="1"/>
</dbReference>
<reference evidence="4 5" key="1">
    <citation type="journal article" date="2010" name="Stand. Genomic Sci.">
        <title>Complete genome sequence of Cellulomonas flavigena type strain (134).</title>
        <authorList>
            <person name="Abt B."/>
            <person name="Foster B."/>
            <person name="Lapidus A."/>
            <person name="Clum A."/>
            <person name="Sun H."/>
            <person name="Pukall R."/>
            <person name="Lucas S."/>
            <person name="Glavina Del Rio T."/>
            <person name="Nolan M."/>
            <person name="Tice H."/>
            <person name="Cheng J.F."/>
            <person name="Pitluck S."/>
            <person name="Liolios K."/>
            <person name="Ivanova N."/>
            <person name="Mavromatis K."/>
            <person name="Ovchinnikova G."/>
            <person name="Pati A."/>
            <person name="Goodwin L."/>
            <person name="Chen A."/>
            <person name="Palaniappan K."/>
            <person name="Land M."/>
            <person name="Hauser L."/>
            <person name="Chang Y.J."/>
            <person name="Jeffries C.D."/>
            <person name="Rohde M."/>
            <person name="Goker M."/>
            <person name="Woyke T."/>
            <person name="Bristow J."/>
            <person name="Eisen J.A."/>
            <person name="Markowitz V."/>
            <person name="Hugenholtz P."/>
            <person name="Kyrpides N.C."/>
            <person name="Klenk H.P."/>
        </authorList>
    </citation>
    <scope>NUCLEOTIDE SEQUENCE [LARGE SCALE GENOMIC DNA]</scope>
    <source>
        <strain evidence="5">ATCC 482 / DSM 20109 / BCRC 11376 / JCM 18109 / NBRC 3775 / NCIMB 8073 / NRS 134</strain>
    </source>
</reference>
<keyword evidence="2" id="KW-0472">Membrane</keyword>
<dbReference type="InterPro" id="IPR011047">
    <property type="entry name" value="Quinoprotein_ADH-like_sf"/>
</dbReference>
<gene>
    <name evidence="4" type="ordered locus">Cfla_0066</name>
</gene>
<name>D5UFM7_CELFN</name>
<protein>
    <submittedName>
        <fullName evidence="4">Pyrrolo-quinoline quinone</fullName>
    </submittedName>
</protein>
<feature type="domain" description="Pyrrolo-quinoline quinone repeat" evidence="3">
    <location>
        <begin position="341"/>
        <end position="481"/>
    </location>
</feature>
<dbReference type="InterPro" id="IPR015943">
    <property type="entry name" value="WD40/YVTN_repeat-like_dom_sf"/>
</dbReference>
<dbReference type="SMART" id="SM00564">
    <property type="entry name" value="PQQ"/>
    <property type="match status" value="4"/>
</dbReference>
<evidence type="ECO:0000313" key="5">
    <source>
        <dbReference type="Proteomes" id="UP000000849"/>
    </source>
</evidence>